<gene>
    <name evidence="2" type="ORF">ENT66_03040</name>
</gene>
<keyword evidence="1" id="KW-0472">Membrane</keyword>
<keyword evidence="1" id="KW-1133">Transmembrane helix</keyword>
<dbReference type="EMBL" id="DSZN01000058">
    <property type="protein sequence ID" value="HGQ85352.1"/>
    <property type="molecule type" value="Genomic_DNA"/>
</dbReference>
<reference evidence="2" key="1">
    <citation type="journal article" date="2020" name="mSystems">
        <title>Genome- and Community-Level Interaction Insights into Carbon Utilization and Element Cycling Functions of Hydrothermarchaeota in Hydrothermal Sediment.</title>
        <authorList>
            <person name="Zhou Z."/>
            <person name="Liu Y."/>
            <person name="Xu W."/>
            <person name="Pan J."/>
            <person name="Luo Z.H."/>
            <person name="Li M."/>
        </authorList>
    </citation>
    <scope>NUCLEOTIDE SEQUENCE [LARGE SCALE GENOMIC DNA]</scope>
    <source>
        <strain evidence="2">SpSt-6</strain>
    </source>
</reference>
<protein>
    <submittedName>
        <fullName evidence="2">Uncharacterized protein</fullName>
    </submittedName>
</protein>
<keyword evidence="1" id="KW-0812">Transmembrane</keyword>
<evidence type="ECO:0000313" key="2">
    <source>
        <dbReference type="EMBL" id="HGQ85352.1"/>
    </source>
</evidence>
<proteinExistence type="predicted"/>
<sequence>MRRFKNFNTLLNDLKWFIEKGLYLFLLIEVIRLSLLLFGRKARNRIVKLCKLEESIGIIRYGSFKVILRFMDVGIFKEIFEWNIYRVSNKQKGVIIDVGANIGTFFRSKIL</sequence>
<evidence type="ECO:0000256" key="1">
    <source>
        <dbReference type="SAM" id="Phobius"/>
    </source>
</evidence>
<name>A0A7C4JQD1_9BACT</name>
<accession>A0A7C4JQD1</accession>
<organism evidence="2">
    <name type="scientific">Thermodesulfobacterium geofontis</name>
    <dbReference type="NCBI Taxonomy" id="1295609"/>
    <lineage>
        <taxon>Bacteria</taxon>
        <taxon>Pseudomonadati</taxon>
        <taxon>Thermodesulfobacteriota</taxon>
        <taxon>Thermodesulfobacteria</taxon>
        <taxon>Thermodesulfobacteriales</taxon>
        <taxon>Thermodesulfobacteriaceae</taxon>
        <taxon>Thermodesulfobacterium</taxon>
    </lineage>
</organism>
<comment type="caution">
    <text evidence="2">The sequence shown here is derived from an EMBL/GenBank/DDBJ whole genome shotgun (WGS) entry which is preliminary data.</text>
</comment>
<dbReference type="AlphaFoldDB" id="A0A7C4JQD1"/>
<feature type="transmembrane region" description="Helical" evidence="1">
    <location>
        <begin position="20"/>
        <end position="38"/>
    </location>
</feature>